<accession>A0ABW6D8S9</accession>
<dbReference type="EMBL" id="JBBKXY010000002">
    <property type="protein sequence ID" value="MFD3293423.1"/>
    <property type="molecule type" value="Genomic_DNA"/>
</dbReference>
<reference evidence="1 2" key="1">
    <citation type="submission" date="2024-03" db="EMBL/GenBank/DDBJ databases">
        <title>Aquirufa genome sequencing.</title>
        <authorList>
            <person name="Pitt A."/>
            <person name="Hahn M.W."/>
        </authorList>
    </citation>
    <scope>NUCLEOTIDE SEQUENCE [LARGE SCALE GENOMIC DNA]</scope>
    <source>
        <strain evidence="1 2">KTFRIE-69F</strain>
    </source>
</reference>
<organism evidence="1 2">
    <name type="scientific">Aquirufa originis</name>
    <dbReference type="NCBI Taxonomy" id="3096514"/>
    <lineage>
        <taxon>Bacteria</taxon>
        <taxon>Pseudomonadati</taxon>
        <taxon>Bacteroidota</taxon>
        <taxon>Cytophagia</taxon>
        <taxon>Cytophagales</taxon>
        <taxon>Flectobacillaceae</taxon>
        <taxon>Aquirufa</taxon>
    </lineage>
</organism>
<dbReference type="RefSeq" id="WP_377978668.1">
    <property type="nucleotide sequence ID" value="NZ_JBBKXY010000002.1"/>
</dbReference>
<protein>
    <recommendedName>
        <fullName evidence="3">Phage protein</fullName>
    </recommendedName>
</protein>
<keyword evidence="2" id="KW-1185">Reference proteome</keyword>
<sequence>MSRVKQNQIIDDAIQSIVTITKSQGSLSEQDLTVLNEASVKLQLLRSKKGRTNKQIRDEIAKSVELLLTFFIKD</sequence>
<evidence type="ECO:0008006" key="3">
    <source>
        <dbReference type="Google" id="ProtNLM"/>
    </source>
</evidence>
<proteinExistence type="predicted"/>
<comment type="caution">
    <text evidence="1">The sequence shown here is derived from an EMBL/GenBank/DDBJ whole genome shotgun (WGS) entry which is preliminary data.</text>
</comment>
<name>A0ABW6D8S9_9BACT</name>
<evidence type="ECO:0000313" key="2">
    <source>
        <dbReference type="Proteomes" id="UP001598112"/>
    </source>
</evidence>
<evidence type="ECO:0000313" key="1">
    <source>
        <dbReference type="EMBL" id="MFD3293423.1"/>
    </source>
</evidence>
<dbReference type="Proteomes" id="UP001598112">
    <property type="component" value="Unassembled WGS sequence"/>
</dbReference>
<gene>
    <name evidence="1" type="ORF">SKC35_06975</name>
</gene>